<dbReference type="PANTHER" id="PTHR43060">
    <property type="entry name" value="3-HYDROXYISOBUTYRATE DEHYDROGENASE-LIKE 1, MITOCHONDRIAL-RELATED"/>
    <property type="match status" value="1"/>
</dbReference>
<evidence type="ECO:0000259" key="5">
    <source>
        <dbReference type="Pfam" id="PF14833"/>
    </source>
</evidence>
<dbReference type="Gene3D" id="3.40.50.720">
    <property type="entry name" value="NAD(P)-binding Rossmann-like Domain"/>
    <property type="match status" value="1"/>
</dbReference>
<dbReference type="PIRSF" id="PIRSF000103">
    <property type="entry name" value="HIBADH"/>
    <property type="match status" value="1"/>
</dbReference>
<name>A0A1W1Z4P1_9BURK</name>
<feature type="active site" evidence="3">
    <location>
        <position position="173"/>
    </location>
</feature>
<dbReference type="OrthoDB" id="9777604at2"/>
<evidence type="ECO:0000313" key="7">
    <source>
        <dbReference type="Proteomes" id="UP000192708"/>
    </source>
</evidence>
<dbReference type="Gene3D" id="1.10.1040.10">
    <property type="entry name" value="N-(1-d-carboxylethyl)-l-norvaline Dehydrogenase, domain 2"/>
    <property type="match status" value="1"/>
</dbReference>
<keyword evidence="2" id="KW-0520">NAD</keyword>
<keyword evidence="7" id="KW-1185">Reference proteome</keyword>
<dbReference type="Pfam" id="PF03446">
    <property type="entry name" value="NAD_binding_2"/>
    <property type="match status" value="1"/>
</dbReference>
<dbReference type="InterPro" id="IPR013328">
    <property type="entry name" value="6PGD_dom2"/>
</dbReference>
<feature type="domain" description="6-phosphogluconate dehydrogenase NADP-binding" evidence="4">
    <location>
        <begin position="6"/>
        <end position="164"/>
    </location>
</feature>
<dbReference type="RefSeq" id="WP_084283082.1">
    <property type="nucleotide sequence ID" value="NZ_FWXJ01000004.1"/>
</dbReference>
<evidence type="ECO:0000256" key="2">
    <source>
        <dbReference type="ARBA" id="ARBA00023027"/>
    </source>
</evidence>
<evidence type="ECO:0000256" key="1">
    <source>
        <dbReference type="ARBA" id="ARBA00023002"/>
    </source>
</evidence>
<dbReference type="InterPro" id="IPR008927">
    <property type="entry name" value="6-PGluconate_DH-like_C_sf"/>
</dbReference>
<dbReference type="PANTHER" id="PTHR43060:SF15">
    <property type="entry name" value="3-HYDROXYISOBUTYRATE DEHYDROGENASE-LIKE 1, MITOCHONDRIAL-RELATED"/>
    <property type="match status" value="1"/>
</dbReference>
<dbReference type="InterPro" id="IPR029154">
    <property type="entry name" value="HIBADH-like_NADP-bd"/>
</dbReference>
<evidence type="ECO:0000259" key="4">
    <source>
        <dbReference type="Pfam" id="PF03446"/>
    </source>
</evidence>
<evidence type="ECO:0000256" key="3">
    <source>
        <dbReference type="PIRSR" id="PIRSR000103-1"/>
    </source>
</evidence>
<reference evidence="6 7" key="1">
    <citation type="submission" date="2017-04" db="EMBL/GenBank/DDBJ databases">
        <authorList>
            <person name="Afonso C.L."/>
            <person name="Miller P.J."/>
            <person name="Scott M.A."/>
            <person name="Spackman E."/>
            <person name="Goraichik I."/>
            <person name="Dimitrov K.M."/>
            <person name="Suarez D.L."/>
            <person name="Swayne D.E."/>
        </authorList>
    </citation>
    <scope>NUCLEOTIDE SEQUENCE [LARGE SCALE GENOMIC DNA]</scope>
    <source>
        <strain evidence="6 7">VK13</strain>
    </source>
</reference>
<gene>
    <name evidence="6" type="ORF">SAMN06296008_104117</name>
</gene>
<dbReference type="GO" id="GO:0050661">
    <property type="term" value="F:NADP binding"/>
    <property type="evidence" value="ECO:0007669"/>
    <property type="project" value="InterPro"/>
</dbReference>
<dbReference type="AlphaFoldDB" id="A0A1W1Z4P1"/>
<dbReference type="InterPro" id="IPR015815">
    <property type="entry name" value="HIBADH-related"/>
</dbReference>
<organism evidence="6 7">
    <name type="scientific">Polynucleobacter kasalickyi</name>
    <dbReference type="NCBI Taxonomy" id="1938817"/>
    <lineage>
        <taxon>Bacteria</taxon>
        <taxon>Pseudomonadati</taxon>
        <taxon>Pseudomonadota</taxon>
        <taxon>Betaproteobacteria</taxon>
        <taxon>Burkholderiales</taxon>
        <taxon>Burkholderiaceae</taxon>
        <taxon>Polynucleobacter</taxon>
    </lineage>
</organism>
<dbReference type="Pfam" id="PF14833">
    <property type="entry name" value="NAD_binding_11"/>
    <property type="match status" value="1"/>
</dbReference>
<dbReference type="InterPro" id="IPR036291">
    <property type="entry name" value="NAD(P)-bd_dom_sf"/>
</dbReference>
<feature type="domain" description="3-hydroxyisobutyrate dehydrogenase-like NAD-binding" evidence="5">
    <location>
        <begin position="167"/>
        <end position="287"/>
    </location>
</feature>
<dbReference type="SUPFAM" id="SSF48179">
    <property type="entry name" value="6-phosphogluconate dehydrogenase C-terminal domain-like"/>
    <property type="match status" value="1"/>
</dbReference>
<accession>A0A1W1Z4P1</accession>
<sequence length="296" mass="31671">MTTHAKIGFIGLGIMGGAISNNLLKAGHQVIGYDVSPSAIEQFVANGGQIAKSPLEVANATPFIFTSLPTEKVVREVFTGKEGICHSELPNVVMELSTMPLTLKMDMFAAMQDVNKFFMDCPVSGTGAQAITGDLIVFASGHKEAFESVKDVFPSMSKSNYYLGECGNGSKMKYLANLLVGIHNAAAGEVFALAGKAGMNLDDVYEVLKDSAGGSKMFAIRGPLMVNDQYDQITATVNTFMKDLSIISKFAADLNCPTPLFDTTHQLYYSSLNQGYGEADTAVVCKVLEQMAGVKR</sequence>
<dbReference type="EMBL" id="FWXJ01000004">
    <property type="protein sequence ID" value="SMC43437.1"/>
    <property type="molecule type" value="Genomic_DNA"/>
</dbReference>
<dbReference type="SUPFAM" id="SSF51735">
    <property type="entry name" value="NAD(P)-binding Rossmann-fold domains"/>
    <property type="match status" value="1"/>
</dbReference>
<dbReference type="Proteomes" id="UP000192708">
    <property type="component" value="Unassembled WGS sequence"/>
</dbReference>
<dbReference type="STRING" id="1938817.SAMN06296008_104117"/>
<dbReference type="GO" id="GO:0051287">
    <property type="term" value="F:NAD binding"/>
    <property type="evidence" value="ECO:0007669"/>
    <property type="project" value="InterPro"/>
</dbReference>
<protein>
    <submittedName>
        <fullName evidence="6">3-hydroxyisobutyrate dehydrogenase/2-hydroxy-3-oxopropionate reductase</fullName>
    </submittedName>
</protein>
<dbReference type="GO" id="GO:0016491">
    <property type="term" value="F:oxidoreductase activity"/>
    <property type="evidence" value="ECO:0007669"/>
    <property type="project" value="UniProtKB-KW"/>
</dbReference>
<keyword evidence="1" id="KW-0560">Oxidoreductase</keyword>
<proteinExistence type="predicted"/>
<dbReference type="InterPro" id="IPR006115">
    <property type="entry name" value="6PGDH_NADP-bd"/>
</dbReference>
<evidence type="ECO:0000313" key="6">
    <source>
        <dbReference type="EMBL" id="SMC43437.1"/>
    </source>
</evidence>